<feature type="transmembrane region" description="Helical" evidence="1">
    <location>
        <begin position="169"/>
        <end position="186"/>
    </location>
</feature>
<name>A0A366IIW4_9MICO</name>
<feature type="transmembrane region" description="Helical" evidence="1">
    <location>
        <begin position="388"/>
        <end position="407"/>
    </location>
</feature>
<accession>A0A366IIW4</accession>
<evidence type="ECO:0008006" key="4">
    <source>
        <dbReference type="Google" id="ProtNLM"/>
    </source>
</evidence>
<keyword evidence="1" id="KW-0472">Membrane</keyword>
<feature type="transmembrane region" description="Helical" evidence="1">
    <location>
        <begin position="219"/>
        <end position="240"/>
    </location>
</feature>
<organism evidence="2 3">
    <name type="scientific">Brevibacterium celere</name>
    <dbReference type="NCBI Taxonomy" id="225845"/>
    <lineage>
        <taxon>Bacteria</taxon>
        <taxon>Bacillati</taxon>
        <taxon>Actinomycetota</taxon>
        <taxon>Actinomycetes</taxon>
        <taxon>Micrococcales</taxon>
        <taxon>Brevibacteriaceae</taxon>
        <taxon>Brevibacterium</taxon>
    </lineage>
</organism>
<keyword evidence="1" id="KW-1133">Transmembrane helix</keyword>
<feature type="transmembrane region" description="Helical" evidence="1">
    <location>
        <begin position="439"/>
        <end position="458"/>
    </location>
</feature>
<feature type="transmembrane region" description="Helical" evidence="1">
    <location>
        <begin position="192"/>
        <end position="212"/>
    </location>
</feature>
<evidence type="ECO:0000313" key="3">
    <source>
        <dbReference type="Proteomes" id="UP000253509"/>
    </source>
</evidence>
<keyword evidence="3" id="KW-1185">Reference proteome</keyword>
<feature type="transmembrane region" description="Helical" evidence="1">
    <location>
        <begin position="146"/>
        <end position="162"/>
    </location>
</feature>
<feature type="transmembrane region" description="Helical" evidence="1">
    <location>
        <begin position="414"/>
        <end position="433"/>
    </location>
</feature>
<proteinExistence type="predicted"/>
<sequence>MTRVLSFFGADVSPRLRVRRLGCREKWSFAVSCLVGLLAALYLIRATAPGLLTYDSWFQLQQAVGEEPFNDWHPVIMSLVWRGLISVTGSFGSLAVVQIVFSWLCACGLSLFLLRSTGRWWTAPAAQAFVLLPNTINMWGAVWKDVHLALAMLGAIVCIVLIRVVGKRIGWALFGLSVLLLLYAVLVRKNAIVISPFLLLAGCYALTGPWSTRRLRRPILIAASAVCAFVVAVIGVGKAIDAAVEPTHNSQFTQVMIDDIIFALPDEAVERSEVASPQLKEKLLTAKAECAEKDAFWDAYWRCYGRGAAGDFTGVDRPDEITALWIEQVPRELPRYVDYRLFTFGQLLFTSKLQFVDEEIAFEQLEYPRANSAVESYVVDLGVEQLPWLYHGWFWLMLSTIGLVAAVRARSFMGLCVLSAGLMYLASFFPTVPAQDYRYVFPLVLTTMMGGAILGIDARDRADSPIRSQNMDV</sequence>
<evidence type="ECO:0000313" key="2">
    <source>
        <dbReference type="EMBL" id="RBP72049.1"/>
    </source>
</evidence>
<dbReference type="EMBL" id="QNSB01000004">
    <property type="protein sequence ID" value="RBP72049.1"/>
    <property type="molecule type" value="Genomic_DNA"/>
</dbReference>
<gene>
    <name evidence="2" type="ORF">DFO65_1044</name>
</gene>
<dbReference type="AlphaFoldDB" id="A0A366IIW4"/>
<evidence type="ECO:0000256" key="1">
    <source>
        <dbReference type="SAM" id="Phobius"/>
    </source>
</evidence>
<feature type="transmembrane region" description="Helical" evidence="1">
    <location>
        <begin position="91"/>
        <end position="114"/>
    </location>
</feature>
<dbReference type="Proteomes" id="UP000253509">
    <property type="component" value="Unassembled WGS sequence"/>
</dbReference>
<protein>
    <recommendedName>
        <fullName evidence="4">Dolichyl-phosphate-mannose-protein mannosyltransferase</fullName>
    </recommendedName>
</protein>
<comment type="caution">
    <text evidence="2">The sequence shown here is derived from an EMBL/GenBank/DDBJ whole genome shotgun (WGS) entry which is preliminary data.</text>
</comment>
<reference evidence="2 3" key="1">
    <citation type="submission" date="2018-06" db="EMBL/GenBank/DDBJ databases">
        <title>Freshwater and sediment microbial communities from various areas in North America, analyzing microbe dynamics in response to fracking.</title>
        <authorList>
            <person name="Lamendella R."/>
        </authorList>
    </citation>
    <scope>NUCLEOTIDE SEQUENCE [LARGE SCALE GENOMIC DNA]</scope>
    <source>
        <strain evidence="2 3">3b_TX</strain>
    </source>
</reference>
<keyword evidence="1" id="KW-0812">Transmembrane</keyword>
<feature type="transmembrane region" description="Helical" evidence="1">
    <location>
        <begin position="27"/>
        <end position="44"/>
    </location>
</feature>
<feature type="transmembrane region" description="Helical" evidence="1">
    <location>
        <begin position="121"/>
        <end position="140"/>
    </location>
</feature>